<dbReference type="AlphaFoldDB" id="A0A377G6G2"/>
<organism evidence="1 2">
    <name type="scientific">Fluoribacter dumoffii</name>
    <dbReference type="NCBI Taxonomy" id="463"/>
    <lineage>
        <taxon>Bacteria</taxon>
        <taxon>Pseudomonadati</taxon>
        <taxon>Pseudomonadota</taxon>
        <taxon>Gammaproteobacteria</taxon>
        <taxon>Legionellales</taxon>
        <taxon>Legionellaceae</taxon>
        <taxon>Fluoribacter</taxon>
    </lineage>
</organism>
<gene>
    <name evidence="1" type="ORF">NCTC11370_00461</name>
</gene>
<dbReference type="Proteomes" id="UP000254554">
    <property type="component" value="Unassembled WGS sequence"/>
</dbReference>
<protein>
    <submittedName>
        <fullName evidence="1">Uncharacterized protein</fullName>
    </submittedName>
</protein>
<reference evidence="1 2" key="1">
    <citation type="submission" date="2018-06" db="EMBL/GenBank/DDBJ databases">
        <authorList>
            <consortium name="Pathogen Informatics"/>
            <person name="Doyle S."/>
        </authorList>
    </citation>
    <scope>NUCLEOTIDE SEQUENCE [LARGE SCALE GENOMIC DNA]</scope>
    <source>
        <strain evidence="1 2">NCTC11370</strain>
    </source>
</reference>
<accession>A0A377G6G2</accession>
<dbReference type="OrthoDB" id="9899747at2"/>
<proteinExistence type="predicted"/>
<dbReference type="EMBL" id="UGGT01000001">
    <property type="protein sequence ID" value="STO20407.1"/>
    <property type="molecule type" value="Genomic_DNA"/>
</dbReference>
<dbReference type="GeneID" id="93291362"/>
<evidence type="ECO:0000313" key="2">
    <source>
        <dbReference type="Proteomes" id="UP000254554"/>
    </source>
</evidence>
<evidence type="ECO:0000313" key="1">
    <source>
        <dbReference type="EMBL" id="STO20407.1"/>
    </source>
</evidence>
<dbReference type="RefSeq" id="WP_010652619.1">
    <property type="nucleotide sequence ID" value="NZ_JAPHOS010000001.1"/>
</dbReference>
<name>A0A377G6G2_9GAMM</name>
<sequence length="418" mass="48563">MFFKKETHALSTKVEIQGKWTPFPTYYNLPNKKVLHVFKDYENKKVILKLFLATNLEAAICEKDFDDCFYHFNLLGIFQDGSILIKLNQQLIKISAEDLSIISSQECPFRGNLVGLLDNNNFFVIDFVERKPPYFLFIYGWHEDKFIPVHQEELKTQPKKNVGYYDTGEFTNVTSLGQNRYCCHIHNSNPFEFTLLILEINSQNNEVKELNQIQLRAPDTQGETYLLGGKYLVFPNGYLLTYYPHHDGLQIWDPVAGACLKQWNWGDLDLPNNFNVRNIKMAVFPDSIHLLIHINNNLFLFNTHNLKMHIIKDAGEVEKFLELHILPGGDAMVAFRKDDELNVSSFVLPQIKHERDAFVDSQLFFRLAARRANIPRELVDLILLQTITPDAKHLLATKLTDITEIEKEQSSLTEIYKY</sequence>
<keyword evidence="2" id="KW-1185">Reference proteome</keyword>